<dbReference type="InterPro" id="IPR004038">
    <property type="entry name" value="Ribosomal_eL8/eL30/eS12/Gad45"/>
</dbReference>
<dbReference type="GO" id="GO:0005840">
    <property type="term" value="C:ribosome"/>
    <property type="evidence" value="ECO:0007669"/>
    <property type="project" value="UniProtKB-KW"/>
</dbReference>
<sequence length="80" mass="8781">MLSELETCKKVVGTKQVKRAILNNSVATVFIAKDAEERVVRDIKKLCSEKSIDIVYVDTMKELGKLCGIDVNAANAALLK</sequence>
<dbReference type="Proteomes" id="UP000184389">
    <property type="component" value="Unassembled WGS sequence"/>
</dbReference>
<dbReference type="SUPFAM" id="SSF55315">
    <property type="entry name" value="L30e-like"/>
    <property type="match status" value="1"/>
</dbReference>
<dbReference type="Gene3D" id="3.30.1330.30">
    <property type="match status" value="1"/>
</dbReference>
<dbReference type="OrthoDB" id="2353623at2"/>
<dbReference type="AlphaFoldDB" id="A0A1M5Z8B6"/>
<reference evidence="2 3" key="1">
    <citation type="submission" date="2016-11" db="EMBL/GenBank/DDBJ databases">
        <authorList>
            <person name="Jaros S."/>
            <person name="Januszkiewicz K."/>
            <person name="Wedrychowicz H."/>
        </authorList>
    </citation>
    <scope>NUCLEOTIDE SEQUENCE [LARGE SCALE GENOMIC DNA]</scope>
    <source>
        <strain evidence="2 3">DSM 13106</strain>
    </source>
</reference>
<evidence type="ECO:0000313" key="3">
    <source>
        <dbReference type="Proteomes" id="UP000184389"/>
    </source>
</evidence>
<dbReference type="RefSeq" id="WP_072745444.1">
    <property type="nucleotide sequence ID" value="NZ_FQXR01000024.1"/>
</dbReference>
<gene>
    <name evidence="2" type="ORF">SAMN02745180_02857</name>
</gene>
<accession>A0A1M5Z8B6</accession>
<organism evidence="2 3">
    <name type="scientific">Sporanaerobacter acetigenes DSM 13106</name>
    <dbReference type="NCBI Taxonomy" id="1123281"/>
    <lineage>
        <taxon>Bacteria</taxon>
        <taxon>Bacillati</taxon>
        <taxon>Bacillota</taxon>
        <taxon>Tissierellia</taxon>
        <taxon>Tissierellales</taxon>
        <taxon>Sporanaerobacteraceae</taxon>
        <taxon>Sporanaerobacter</taxon>
    </lineage>
</organism>
<dbReference type="EMBL" id="FQXR01000024">
    <property type="protein sequence ID" value="SHI20487.1"/>
    <property type="molecule type" value="Genomic_DNA"/>
</dbReference>
<protein>
    <submittedName>
        <fullName evidence="2">Large subunit ribosomal protein L7A</fullName>
    </submittedName>
</protein>
<dbReference type="Pfam" id="PF01248">
    <property type="entry name" value="Ribosomal_L7Ae"/>
    <property type="match status" value="1"/>
</dbReference>
<keyword evidence="3" id="KW-1185">Reference proteome</keyword>
<name>A0A1M5Z8B6_9FIRM</name>
<evidence type="ECO:0000313" key="2">
    <source>
        <dbReference type="EMBL" id="SHI20487.1"/>
    </source>
</evidence>
<evidence type="ECO:0000259" key="1">
    <source>
        <dbReference type="Pfam" id="PF01248"/>
    </source>
</evidence>
<keyword evidence="2" id="KW-0687">Ribonucleoprotein</keyword>
<dbReference type="InterPro" id="IPR029064">
    <property type="entry name" value="Ribosomal_eL30-like_sf"/>
</dbReference>
<dbReference type="STRING" id="1123281.SAMN02745180_02857"/>
<proteinExistence type="predicted"/>
<feature type="domain" description="Ribosomal protein eL8/eL30/eS12/Gadd45" evidence="1">
    <location>
        <begin position="9"/>
        <end position="73"/>
    </location>
</feature>
<keyword evidence="2" id="KW-0689">Ribosomal protein</keyword>